<dbReference type="AlphaFoldDB" id="A0A0D3FDC3"/>
<protein>
    <submittedName>
        <fullName evidence="1">Uncharacterized protein</fullName>
    </submittedName>
</protein>
<dbReference type="Gramene" id="OBART03G02310.4">
    <property type="protein sequence ID" value="OBART03G02310.4"/>
    <property type="gene ID" value="OBART03G02310"/>
</dbReference>
<dbReference type="Proteomes" id="UP000026960">
    <property type="component" value="Chromosome 3"/>
</dbReference>
<name>A0A0D3FDC3_9ORYZ</name>
<reference evidence="1" key="2">
    <citation type="submission" date="2015-03" db="UniProtKB">
        <authorList>
            <consortium name="EnsemblPlants"/>
        </authorList>
    </citation>
    <scope>IDENTIFICATION</scope>
</reference>
<reference evidence="1" key="1">
    <citation type="journal article" date="2009" name="Rice">
        <title>De Novo Next Generation Sequencing of Plant Genomes.</title>
        <authorList>
            <person name="Rounsley S."/>
            <person name="Marri P.R."/>
            <person name="Yu Y."/>
            <person name="He R."/>
            <person name="Sisneros N."/>
            <person name="Goicoechea J.L."/>
            <person name="Lee S.J."/>
            <person name="Angelova A."/>
            <person name="Kudrna D."/>
            <person name="Luo M."/>
            <person name="Affourtit J."/>
            <person name="Desany B."/>
            <person name="Knight J."/>
            <person name="Niazi F."/>
            <person name="Egholm M."/>
            <person name="Wing R.A."/>
        </authorList>
    </citation>
    <scope>NUCLEOTIDE SEQUENCE [LARGE SCALE GENOMIC DNA]</scope>
    <source>
        <strain evidence="1">cv. IRGC 105608</strain>
    </source>
</reference>
<evidence type="ECO:0000313" key="2">
    <source>
        <dbReference type="Proteomes" id="UP000026960"/>
    </source>
</evidence>
<dbReference type="HOGENOM" id="CLU_2019002_0_0_1"/>
<sequence length="131" mass="13594">MSTWMADEDAALLLSGSIRLNPCGRTTGATGTGYMSLASPANPGDAGALGGSSDLTLCLCSRCTGDEPRLGVADAPLLGVVSPLICARNSSASRSFFFSLAVFLQFIRAFIVCSSKMVEDVGIETSKSIYK</sequence>
<organism evidence="1">
    <name type="scientific">Oryza barthii</name>
    <dbReference type="NCBI Taxonomy" id="65489"/>
    <lineage>
        <taxon>Eukaryota</taxon>
        <taxon>Viridiplantae</taxon>
        <taxon>Streptophyta</taxon>
        <taxon>Embryophyta</taxon>
        <taxon>Tracheophyta</taxon>
        <taxon>Spermatophyta</taxon>
        <taxon>Magnoliopsida</taxon>
        <taxon>Liliopsida</taxon>
        <taxon>Poales</taxon>
        <taxon>Poaceae</taxon>
        <taxon>BOP clade</taxon>
        <taxon>Oryzoideae</taxon>
        <taxon>Oryzeae</taxon>
        <taxon>Oryzinae</taxon>
        <taxon>Oryza</taxon>
    </lineage>
</organism>
<evidence type="ECO:0000313" key="1">
    <source>
        <dbReference type="EnsemblPlants" id="OBART03G02310.4"/>
    </source>
</evidence>
<keyword evidence="2" id="KW-1185">Reference proteome</keyword>
<proteinExistence type="predicted"/>
<dbReference type="EnsemblPlants" id="OBART03G02310.4">
    <property type="protein sequence ID" value="OBART03G02310.4"/>
    <property type="gene ID" value="OBART03G02310"/>
</dbReference>
<accession>A0A0D3FDC3</accession>